<proteinExistence type="predicted"/>
<keyword evidence="4" id="KW-1185">Reference proteome</keyword>
<dbReference type="PROSITE" id="PS50975">
    <property type="entry name" value="ATP_GRASP"/>
    <property type="match status" value="1"/>
</dbReference>
<evidence type="ECO:0000313" key="4">
    <source>
        <dbReference type="Proteomes" id="UP001447842"/>
    </source>
</evidence>
<dbReference type="Proteomes" id="UP001447842">
    <property type="component" value="Chromosome"/>
</dbReference>
<feature type="domain" description="ATP-grasp" evidence="2">
    <location>
        <begin position="115"/>
        <end position="320"/>
    </location>
</feature>
<sequence>MLKVLNPIGTPDNGRATVIWNNGNPQQLRINFEGTNSLVALIDQQRCRVLPVTFGGRHPKQIVPEDADVVVNSVCDPDTNAKALHQLEATLSSLTIPVINPPNLTFLTTREQTYSRLHSIPGLRVPKTVRLSPTRLAEIPGMIAEHGLDYPYIFRSAGEHGGGGMVLVESAQDLPKLERFAFDGREFYAIAFHDFRDKDGLYRKYRLVVIDGQIYPRHLIVSKSWNIHSETRQELMNDSQAFQDEEIAFLAHPPARPEETCRRIYEKLPLDFFGIDCHLDTEGTMFIFELNTCMRIVSNDPIPYQAPALDAIREAFNALIARKAEGR</sequence>
<protein>
    <recommendedName>
        <fullName evidence="2">ATP-grasp domain-containing protein</fullName>
    </recommendedName>
</protein>
<dbReference type="Gene3D" id="3.30.470.20">
    <property type="entry name" value="ATP-grasp fold, B domain"/>
    <property type="match status" value="1"/>
</dbReference>
<accession>A0ABZ3H8C9</accession>
<keyword evidence="1" id="KW-0067">ATP-binding</keyword>
<gene>
    <name evidence="3" type="ORF">WCY31_08895</name>
</gene>
<keyword evidence="1" id="KW-0547">Nucleotide-binding</keyword>
<dbReference type="InterPro" id="IPR011761">
    <property type="entry name" value="ATP-grasp"/>
</dbReference>
<evidence type="ECO:0000259" key="2">
    <source>
        <dbReference type="PROSITE" id="PS50975"/>
    </source>
</evidence>
<evidence type="ECO:0000256" key="1">
    <source>
        <dbReference type="PROSITE-ProRule" id="PRU00409"/>
    </source>
</evidence>
<evidence type="ECO:0000313" key="3">
    <source>
        <dbReference type="EMBL" id="XAU14368.1"/>
    </source>
</evidence>
<dbReference type="EMBL" id="CP147920">
    <property type="protein sequence ID" value="XAU14368.1"/>
    <property type="molecule type" value="Genomic_DNA"/>
</dbReference>
<organism evidence="3 4">
    <name type="scientific">Sulfurimonas diazotrophicus</name>
    <dbReference type="NCBI Taxonomy" id="3131939"/>
    <lineage>
        <taxon>Bacteria</taxon>
        <taxon>Pseudomonadati</taxon>
        <taxon>Campylobacterota</taxon>
        <taxon>Epsilonproteobacteria</taxon>
        <taxon>Campylobacterales</taxon>
        <taxon>Sulfurimonadaceae</taxon>
        <taxon>Sulfurimonas</taxon>
    </lineage>
</organism>
<dbReference type="RefSeq" id="WP_345972108.1">
    <property type="nucleotide sequence ID" value="NZ_CP147920.1"/>
</dbReference>
<reference evidence="3 4" key="1">
    <citation type="submission" date="2024-03" db="EMBL/GenBank/DDBJ databases">
        <title>Sulfurimonas sp. HSL3-1.</title>
        <authorList>
            <person name="Wang S."/>
        </authorList>
    </citation>
    <scope>NUCLEOTIDE SEQUENCE [LARGE SCALE GENOMIC DNA]</scope>
    <source>
        <strain evidence="3 4">HSL3-1</strain>
    </source>
</reference>
<dbReference type="SUPFAM" id="SSF56059">
    <property type="entry name" value="Glutathione synthetase ATP-binding domain-like"/>
    <property type="match status" value="1"/>
</dbReference>
<name>A0ABZ3H8C9_9BACT</name>